<organism evidence="1">
    <name type="scientific">marine metagenome</name>
    <dbReference type="NCBI Taxonomy" id="408172"/>
    <lineage>
        <taxon>unclassified sequences</taxon>
        <taxon>metagenomes</taxon>
        <taxon>ecological metagenomes</taxon>
    </lineage>
</organism>
<dbReference type="EMBL" id="UINC01088936">
    <property type="protein sequence ID" value="SVC39589.1"/>
    <property type="molecule type" value="Genomic_DNA"/>
</dbReference>
<gene>
    <name evidence="1" type="ORF">METZ01_LOCUS292443</name>
</gene>
<dbReference type="AlphaFoldDB" id="A0A382LS93"/>
<protein>
    <submittedName>
        <fullName evidence="1">Uncharacterized protein</fullName>
    </submittedName>
</protein>
<evidence type="ECO:0000313" key="1">
    <source>
        <dbReference type="EMBL" id="SVC39589.1"/>
    </source>
</evidence>
<sequence>MIKKQKTFSLHWGSGIVEEEAQIQCEYHNPTIQLLKFTDGEAKGTYEIRFCHYNHEGRFQRSPLILDDKDVPRLKLALDKTPKLKKLLAQMVR</sequence>
<proteinExistence type="predicted"/>
<name>A0A382LS93_9ZZZZ</name>
<reference evidence="1" key="1">
    <citation type="submission" date="2018-05" db="EMBL/GenBank/DDBJ databases">
        <authorList>
            <person name="Lanie J.A."/>
            <person name="Ng W.-L."/>
            <person name="Kazmierczak K.M."/>
            <person name="Andrzejewski T.M."/>
            <person name="Davidsen T.M."/>
            <person name="Wayne K.J."/>
            <person name="Tettelin H."/>
            <person name="Glass J.I."/>
            <person name="Rusch D."/>
            <person name="Podicherti R."/>
            <person name="Tsui H.-C.T."/>
            <person name="Winkler M.E."/>
        </authorList>
    </citation>
    <scope>NUCLEOTIDE SEQUENCE</scope>
</reference>
<accession>A0A382LS93</accession>